<dbReference type="Proteomes" id="UP000321245">
    <property type="component" value="Unassembled WGS sequence"/>
</dbReference>
<dbReference type="RefSeq" id="WP_019974732.1">
    <property type="nucleotide sequence ID" value="NZ_BJXC01000023.1"/>
</dbReference>
<feature type="domain" description="C-type lysozyme inhibitor" evidence="5">
    <location>
        <begin position="128"/>
        <end position="188"/>
    </location>
</feature>
<evidence type="ECO:0000256" key="4">
    <source>
        <dbReference type="ARBA" id="ARBA00023288"/>
    </source>
</evidence>
<dbReference type="GeneID" id="84649440"/>
<evidence type="ECO:0000313" key="6">
    <source>
        <dbReference type="EMBL" id="GEM53098.1"/>
    </source>
</evidence>
<evidence type="ECO:0000256" key="3">
    <source>
        <dbReference type="ARBA" id="ARBA00023139"/>
    </source>
</evidence>
<organism evidence="6 7">
    <name type="scientific">Empedobacter brevis NBRC 14943 = ATCC 43319</name>
    <dbReference type="NCBI Taxonomy" id="1218108"/>
    <lineage>
        <taxon>Bacteria</taxon>
        <taxon>Pseudomonadati</taxon>
        <taxon>Bacteroidota</taxon>
        <taxon>Flavobacteriia</taxon>
        <taxon>Flavobacteriales</taxon>
        <taxon>Weeksellaceae</taxon>
        <taxon>Empedobacter</taxon>
    </lineage>
</organism>
<evidence type="ECO:0000313" key="7">
    <source>
        <dbReference type="Proteomes" id="UP000321245"/>
    </source>
</evidence>
<keyword evidence="1" id="KW-0732">Signal</keyword>
<dbReference type="OrthoDB" id="1273481at2"/>
<dbReference type="EMBL" id="BJXC01000023">
    <property type="protein sequence ID" value="GEM53098.1"/>
    <property type="molecule type" value="Genomic_DNA"/>
</dbReference>
<evidence type="ECO:0000256" key="2">
    <source>
        <dbReference type="ARBA" id="ARBA00023136"/>
    </source>
</evidence>
<comment type="caution">
    <text evidence="6">The sequence shown here is derived from an EMBL/GenBank/DDBJ whole genome shotgun (WGS) entry which is preliminary data.</text>
</comment>
<dbReference type="InterPro" id="IPR018660">
    <property type="entry name" value="MliC"/>
</dbReference>
<proteinExistence type="predicted"/>
<dbReference type="Gene3D" id="2.40.128.200">
    <property type="match status" value="2"/>
</dbReference>
<keyword evidence="7" id="KW-1185">Reference proteome</keyword>
<accession>A0A511NKY4</accession>
<dbReference type="AlphaFoldDB" id="A0A511NKY4"/>
<evidence type="ECO:0000259" key="5">
    <source>
        <dbReference type="Pfam" id="PF09864"/>
    </source>
</evidence>
<dbReference type="STRING" id="1218108.GCA_000382425_01229"/>
<keyword evidence="4" id="KW-0449">Lipoprotein</keyword>
<protein>
    <recommendedName>
        <fullName evidence="5">C-type lysozyme inhibitor domain-containing protein</fullName>
    </recommendedName>
</protein>
<dbReference type="InterPro" id="IPR036328">
    <property type="entry name" value="MliC_sf"/>
</dbReference>
<dbReference type="SUPFAM" id="SSF141488">
    <property type="entry name" value="YdhA-like"/>
    <property type="match status" value="2"/>
</dbReference>
<reference evidence="6 7" key="1">
    <citation type="submission" date="2019-07" db="EMBL/GenBank/DDBJ databases">
        <title>Whole genome shotgun sequence of Empedobacter brevis NBRC 14943.</title>
        <authorList>
            <person name="Hosoyama A."/>
            <person name="Uohara A."/>
            <person name="Ohji S."/>
            <person name="Ichikawa N."/>
        </authorList>
    </citation>
    <scope>NUCLEOTIDE SEQUENCE [LARGE SCALE GENOMIC DNA]</scope>
    <source>
        <strain evidence="6 7">NBRC 14943</strain>
    </source>
</reference>
<gene>
    <name evidence="6" type="ORF">EB1_28880</name>
</gene>
<dbReference type="PROSITE" id="PS51257">
    <property type="entry name" value="PROKAR_LIPOPROTEIN"/>
    <property type="match status" value="1"/>
</dbReference>
<feature type="domain" description="C-type lysozyme inhibitor" evidence="5">
    <location>
        <begin position="54"/>
        <end position="112"/>
    </location>
</feature>
<sequence length="193" mass="21369">MTKQIFILASITVATFLASCNQQQKQENTEGVKTEVTAKSSDDIVTQSLTDNAGNKLDMTFDNSKDIVTITFKGETAELTAQKAASGIWYKNDHLELIGKGNDITLSKDDQVIFKHQDDKVAIEAKSDKGDVLNMTFNNTEGTVKAYLNGGEQIDLVEQKSASGIWYKNDHYELTGKGDKYELQKDGKTVFKN</sequence>
<dbReference type="Pfam" id="PF09864">
    <property type="entry name" value="MliC"/>
    <property type="match status" value="2"/>
</dbReference>
<evidence type="ECO:0000256" key="1">
    <source>
        <dbReference type="ARBA" id="ARBA00022729"/>
    </source>
</evidence>
<keyword evidence="2" id="KW-0472">Membrane</keyword>
<keyword evidence="3" id="KW-0564">Palmitate</keyword>
<name>A0A511NKY4_9FLAO</name>